<reference evidence="2 3" key="1">
    <citation type="journal article" date="2022" name="Nat. Genet.">
        <title>Improved pea reference genome and pan-genome highlight genomic features and evolutionary characteristics.</title>
        <authorList>
            <person name="Yang T."/>
            <person name="Liu R."/>
            <person name="Luo Y."/>
            <person name="Hu S."/>
            <person name="Wang D."/>
            <person name="Wang C."/>
            <person name="Pandey M.K."/>
            <person name="Ge S."/>
            <person name="Xu Q."/>
            <person name="Li N."/>
            <person name="Li G."/>
            <person name="Huang Y."/>
            <person name="Saxena R.K."/>
            <person name="Ji Y."/>
            <person name="Li M."/>
            <person name="Yan X."/>
            <person name="He Y."/>
            <person name="Liu Y."/>
            <person name="Wang X."/>
            <person name="Xiang C."/>
            <person name="Varshney R.K."/>
            <person name="Ding H."/>
            <person name="Gao S."/>
            <person name="Zong X."/>
        </authorList>
    </citation>
    <scope>NUCLEOTIDE SEQUENCE [LARGE SCALE GENOMIC DNA]</scope>
    <source>
        <strain evidence="2 3">cv. Zhongwan 6</strain>
    </source>
</reference>
<keyword evidence="1" id="KW-0175">Coiled coil</keyword>
<protein>
    <submittedName>
        <fullName evidence="2">Uncharacterized protein</fullName>
    </submittedName>
</protein>
<dbReference type="Gramene" id="Psat05G0425200-T1">
    <property type="protein sequence ID" value="KAI5408352.1"/>
    <property type="gene ID" value="KIW84_054252"/>
</dbReference>
<keyword evidence="3" id="KW-1185">Reference proteome</keyword>
<proteinExistence type="predicted"/>
<sequence length="182" mass="20289">MRIPKQPPSNALHSLASNSMRSICPTRFNTYKCSTSTGTVPQAWEKCNVAKRKALTEATNFQQSNAIEITRKISNEPSRNFVSKTDIHPSPYCYHKMEYMPKKMRHMEGSLSKANRAFLDCSAMAAKLIAMNDNAEEQVRSHQREAIHLAAKTVADVAQQTTKVIKGAKPIASFEPKPAPKV</sequence>
<feature type="coiled-coil region" evidence="1">
    <location>
        <begin position="125"/>
        <end position="152"/>
    </location>
</feature>
<dbReference type="Proteomes" id="UP001058974">
    <property type="component" value="Chromosome 5"/>
</dbReference>
<evidence type="ECO:0000256" key="1">
    <source>
        <dbReference type="SAM" id="Coils"/>
    </source>
</evidence>
<name>A0A9D5AEB7_PEA</name>
<organism evidence="2 3">
    <name type="scientific">Pisum sativum</name>
    <name type="common">Garden pea</name>
    <name type="synonym">Lathyrus oleraceus</name>
    <dbReference type="NCBI Taxonomy" id="3888"/>
    <lineage>
        <taxon>Eukaryota</taxon>
        <taxon>Viridiplantae</taxon>
        <taxon>Streptophyta</taxon>
        <taxon>Embryophyta</taxon>
        <taxon>Tracheophyta</taxon>
        <taxon>Spermatophyta</taxon>
        <taxon>Magnoliopsida</taxon>
        <taxon>eudicotyledons</taxon>
        <taxon>Gunneridae</taxon>
        <taxon>Pentapetalae</taxon>
        <taxon>rosids</taxon>
        <taxon>fabids</taxon>
        <taxon>Fabales</taxon>
        <taxon>Fabaceae</taxon>
        <taxon>Papilionoideae</taxon>
        <taxon>50 kb inversion clade</taxon>
        <taxon>NPAAA clade</taxon>
        <taxon>Hologalegina</taxon>
        <taxon>IRL clade</taxon>
        <taxon>Fabeae</taxon>
        <taxon>Lathyrus</taxon>
    </lineage>
</organism>
<accession>A0A9D5AEB7</accession>
<gene>
    <name evidence="2" type="ORF">KIW84_054252</name>
</gene>
<evidence type="ECO:0000313" key="3">
    <source>
        <dbReference type="Proteomes" id="UP001058974"/>
    </source>
</evidence>
<evidence type="ECO:0000313" key="2">
    <source>
        <dbReference type="EMBL" id="KAI5408352.1"/>
    </source>
</evidence>
<comment type="caution">
    <text evidence="2">The sequence shown here is derived from an EMBL/GenBank/DDBJ whole genome shotgun (WGS) entry which is preliminary data.</text>
</comment>
<dbReference type="AlphaFoldDB" id="A0A9D5AEB7"/>
<dbReference type="EMBL" id="JAMSHJ010000005">
    <property type="protein sequence ID" value="KAI5408352.1"/>
    <property type="molecule type" value="Genomic_DNA"/>
</dbReference>